<gene>
    <name evidence="2" type="ORF">A5CBH24_06260</name>
</gene>
<dbReference type="PANTHER" id="PTHR34580">
    <property type="match status" value="1"/>
</dbReference>
<dbReference type="KEGG" id="acou:A5CBH24_06260"/>
<feature type="domain" description="WYL" evidence="1">
    <location>
        <begin position="23"/>
        <end position="89"/>
    </location>
</feature>
<dbReference type="AlphaFoldDB" id="A0A4Y1WQF5"/>
<dbReference type="PANTHER" id="PTHR34580:SF9">
    <property type="entry name" value="SLL5097 PROTEIN"/>
    <property type="match status" value="1"/>
</dbReference>
<dbReference type="Pfam" id="PF13280">
    <property type="entry name" value="WYL"/>
    <property type="match status" value="1"/>
</dbReference>
<evidence type="ECO:0000313" key="2">
    <source>
        <dbReference type="EMBL" id="BBL03313.1"/>
    </source>
</evidence>
<organism evidence="2 3">
    <name type="scientific">Alistipes communis</name>
    <dbReference type="NCBI Taxonomy" id="2585118"/>
    <lineage>
        <taxon>Bacteria</taxon>
        <taxon>Pseudomonadati</taxon>
        <taxon>Bacteroidota</taxon>
        <taxon>Bacteroidia</taxon>
        <taxon>Bacteroidales</taxon>
        <taxon>Rikenellaceae</taxon>
        <taxon>Alistipes</taxon>
    </lineage>
</organism>
<dbReference type="InterPro" id="IPR026881">
    <property type="entry name" value="WYL_dom"/>
</dbReference>
<protein>
    <recommendedName>
        <fullName evidence="1">WYL domain-containing protein</fullName>
    </recommendedName>
</protein>
<dbReference type="RefSeq" id="WP_051014445.1">
    <property type="nucleotide sequence ID" value="NZ_AP019735.1"/>
</dbReference>
<proteinExistence type="predicted"/>
<dbReference type="PROSITE" id="PS52050">
    <property type="entry name" value="WYL"/>
    <property type="match status" value="1"/>
</dbReference>
<sequence length="125" mass="14915">MVHENKSIRNRILVEDVPSALQHLTDILEAMRENRVLEIEYHPFYLEESQHIQLLPYFVKLYERRWYVYGPTQENRQIKVYALDRVQRLSISGQTFRMPKGFSAEEHLATSIGITPIRIFRRVVS</sequence>
<keyword evidence="3" id="KW-1185">Reference proteome</keyword>
<dbReference type="GeneID" id="78343445"/>
<dbReference type="Proteomes" id="UP000318946">
    <property type="component" value="Chromosome"/>
</dbReference>
<evidence type="ECO:0000313" key="3">
    <source>
        <dbReference type="Proteomes" id="UP000318946"/>
    </source>
</evidence>
<evidence type="ECO:0000259" key="1">
    <source>
        <dbReference type="Pfam" id="PF13280"/>
    </source>
</evidence>
<dbReference type="EMBL" id="AP019735">
    <property type="protein sequence ID" value="BBL03313.1"/>
    <property type="molecule type" value="Genomic_DNA"/>
</dbReference>
<reference evidence="3" key="1">
    <citation type="submission" date="2019-06" db="EMBL/GenBank/DDBJ databases">
        <title>Alistipes onderdonkii subsp. vulgaris subsp. nov., Alistipes dispar sp. nov. and Alistipes communis sp. nov., isolated from human faeces, and creation of Alistipes onderdonkii subsp. onderdonkii subsp. nov.</title>
        <authorList>
            <person name="Sakamoto M."/>
            <person name="Ikeyama N."/>
            <person name="Ogata Y."/>
            <person name="Suda W."/>
            <person name="Iino T."/>
            <person name="Hattori M."/>
            <person name="Ohkuma M."/>
        </authorList>
    </citation>
    <scope>NUCLEOTIDE SEQUENCE [LARGE SCALE GENOMIC DNA]</scope>
    <source>
        <strain evidence="3">5CBH24</strain>
    </source>
</reference>
<name>A0A4Y1WQF5_9BACT</name>
<accession>A0A4Y1WQF5</accession>
<dbReference type="InterPro" id="IPR051534">
    <property type="entry name" value="CBASS_pafABC_assoc_protein"/>
</dbReference>